<name>A0A2X4VS06_LEDLE</name>
<dbReference type="Pfam" id="PF08761">
    <property type="entry name" value="dUTPase_2"/>
    <property type="match status" value="1"/>
</dbReference>
<reference evidence="1 2" key="1">
    <citation type="submission" date="2018-06" db="EMBL/GenBank/DDBJ databases">
        <authorList>
            <consortium name="Pathogen Informatics"/>
            <person name="Doyle S."/>
        </authorList>
    </citation>
    <scope>NUCLEOTIDE SEQUENCE [LARGE SCALE GENOMIC DNA]</scope>
    <source>
        <strain evidence="1 2">NCTC4824</strain>
    </source>
</reference>
<keyword evidence="2" id="KW-1185">Reference proteome</keyword>
<dbReference type="KEGG" id="blen:NCTC4824_01422"/>
<dbReference type="STRING" id="1348624.GCA_001591545_00512"/>
<gene>
    <name evidence="1" type="ORF">NCTC4824_01422</name>
</gene>
<dbReference type="SUPFAM" id="SSF101386">
    <property type="entry name" value="all-alpha NTP pyrophosphatases"/>
    <property type="match status" value="1"/>
</dbReference>
<dbReference type="InterPro" id="IPR016947">
    <property type="entry name" value="UCP030140"/>
</dbReference>
<organism evidence="1 2">
    <name type="scientific">Lederbergia lenta</name>
    <name type="common">Bacillus lentus</name>
    <dbReference type="NCBI Taxonomy" id="1467"/>
    <lineage>
        <taxon>Bacteria</taxon>
        <taxon>Bacillati</taxon>
        <taxon>Bacillota</taxon>
        <taxon>Bacilli</taxon>
        <taxon>Bacillales</taxon>
        <taxon>Bacillaceae</taxon>
        <taxon>Lederbergia</taxon>
    </lineage>
</organism>
<protein>
    <submittedName>
        <fullName evidence="1">dUTPase</fullName>
    </submittedName>
</protein>
<dbReference type="AlphaFoldDB" id="A0A2X4VS06"/>
<accession>A0A2X4VS06</accession>
<dbReference type="RefSeq" id="WP_066136977.1">
    <property type="nucleotide sequence ID" value="NZ_CBCSGM010000001.1"/>
</dbReference>
<evidence type="ECO:0000313" key="2">
    <source>
        <dbReference type="Proteomes" id="UP000249134"/>
    </source>
</evidence>
<sequence>MTLQEWFSMQDELDKYIEEEHGLQNTNLVERKILALLVEIGELANETRCFKFWSKKPASDQAIVLEEFVDGVHFILSIGNELGFSDRDIPIVSSEANEDLVQSFLKIYQLIDKLRQNRTGESFEELMRQYFILGQSLGFSINDVQTAYKKKNEVNYKRQQEGY</sequence>
<dbReference type="CDD" id="cd11527">
    <property type="entry name" value="NTP-PPase_dUTPase"/>
    <property type="match status" value="1"/>
</dbReference>
<proteinExistence type="predicted"/>
<dbReference type="Proteomes" id="UP000249134">
    <property type="component" value="Chromosome 1"/>
</dbReference>
<dbReference type="PIRSF" id="PIRSF030140">
    <property type="entry name" value="UCP030140"/>
    <property type="match status" value="1"/>
</dbReference>
<dbReference type="InterPro" id="IPR014871">
    <property type="entry name" value="dUTPase/dCTP_pyrophosphatase"/>
</dbReference>
<dbReference type="EMBL" id="LS483476">
    <property type="protein sequence ID" value="SQI55007.1"/>
    <property type="molecule type" value="Genomic_DNA"/>
</dbReference>
<evidence type="ECO:0000313" key="1">
    <source>
        <dbReference type="EMBL" id="SQI55007.1"/>
    </source>
</evidence>
<dbReference type="Gene3D" id="1.10.4010.10">
    <property type="entry name" value="Type II deoxyuridine triphosphatase"/>
    <property type="match status" value="1"/>
</dbReference>